<keyword evidence="3" id="KW-1185">Reference proteome</keyword>
<dbReference type="EMBL" id="BAAAFD010000009">
    <property type="protein sequence ID" value="GAA0858739.1"/>
    <property type="molecule type" value="Genomic_DNA"/>
</dbReference>
<dbReference type="Proteomes" id="UP001500359">
    <property type="component" value="Unassembled WGS sequence"/>
</dbReference>
<accession>A0ABN1LPM6</accession>
<protein>
    <recommendedName>
        <fullName evidence="1">Transcription factor zinc-finger domain-containing protein</fullName>
    </recommendedName>
</protein>
<comment type="caution">
    <text evidence="2">The sequence shown here is derived from an EMBL/GenBank/DDBJ whole genome shotgun (WGS) entry which is preliminary data.</text>
</comment>
<dbReference type="RefSeq" id="WP_343861314.1">
    <property type="nucleotide sequence ID" value="NZ_BAAAFD010000009.1"/>
</dbReference>
<sequence>MNCPKCDHGNLIPSYLELFFCAHTCNQCGGNWILIEDYVNWKEQHPEYEFVDVEVNDDIDDSKRAMLCPMSGLIMRKLKIAKETSHRLDYSAPVGGVWMDKGEWELLKQAGLAGSINTILTEHWQHMIREQRTEETFDMLYRAKFGEADYDKVKELRAWLIAHPKKADIRSFLLANDPYSAKR</sequence>
<feature type="domain" description="Transcription factor zinc-finger" evidence="1">
    <location>
        <begin position="2"/>
        <end position="43"/>
    </location>
</feature>
<proteinExistence type="predicted"/>
<evidence type="ECO:0000259" key="1">
    <source>
        <dbReference type="Pfam" id="PF13453"/>
    </source>
</evidence>
<dbReference type="InterPro" id="IPR027392">
    <property type="entry name" value="TF_Znf"/>
</dbReference>
<name>A0ABN1LPM6_9ALTE</name>
<evidence type="ECO:0000313" key="3">
    <source>
        <dbReference type="Proteomes" id="UP001500359"/>
    </source>
</evidence>
<gene>
    <name evidence="2" type="ORF">GCM10009114_29520</name>
</gene>
<dbReference type="Pfam" id="PF13453">
    <property type="entry name" value="Zn_ribbon_TFIIB"/>
    <property type="match status" value="1"/>
</dbReference>
<evidence type="ECO:0000313" key="2">
    <source>
        <dbReference type="EMBL" id="GAA0858739.1"/>
    </source>
</evidence>
<organism evidence="2 3">
    <name type="scientific">Aliiglaciecola litoralis</name>
    <dbReference type="NCBI Taxonomy" id="582857"/>
    <lineage>
        <taxon>Bacteria</taxon>
        <taxon>Pseudomonadati</taxon>
        <taxon>Pseudomonadota</taxon>
        <taxon>Gammaproteobacteria</taxon>
        <taxon>Alteromonadales</taxon>
        <taxon>Alteromonadaceae</taxon>
        <taxon>Aliiglaciecola</taxon>
    </lineage>
</organism>
<reference evidence="2 3" key="1">
    <citation type="journal article" date="2019" name="Int. J. Syst. Evol. Microbiol.">
        <title>The Global Catalogue of Microorganisms (GCM) 10K type strain sequencing project: providing services to taxonomists for standard genome sequencing and annotation.</title>
        <authorList>
            <consortium name="The Broad Institute Genomics Platform"/>
            <consortium name="The Broad Institute Genome Sequencing Center for Infectious Disease"/>
            <person name="Wu L."/>
            <person name="Ma J."/>
        </authorList>
    </citation>
    <scope>NUCLEOTIDE SEQUENCE [LARGE SCALE GENOMIC DNA]</scope>
    <source>
        <strain evidence="2 3">JCM 15896</strain>
    </source>
</reference>